<dbReference type="WBParaSite" id="EgrG_000098000">
    <property type="protein sequence ID" value="EgrG_000098000"/>
    <property type="gene ID" value="EgrG_000098000"/>
</dbReference>
<dbReference type="InterPro" id="IPR050359">
    <property type="entry name" value="bHLH_transcription_factors"/>
</dbReference>
<reference evidence="2" key="2">
    <citation type="submission" date="2014-06" db="EMBL/GenBank/DDBJ databases">
        <authorList>
            <person name="Aslett M."/>
        </authorList>
    </citation>
    <scope>NUCLEOTIDE SEQUENCE</scope>
</reference>
<dbReference type="SUPFAM" id="SSF47459">
    <property type="entry name" value="HLH, helix-loop-helix DNA-binding domain"/>
    <property type="match status" value="1"/>
</dbReference>
<dbReference type="PANTHER" id="PTHR19290">
    <property type="entry name" value="BASIC HELIX-LOOP-HELIX PROTEIN NEUROGENIN-RELATED"/>
    <property type="match status" value="1"/>
</dbReference>
<dbReference type="Gene3D" id="4.10.280.10">
    <property type="entry name" value="Helix-loop-helix DNA-binding domain"/>
    <property type="match status" value="1"/>
</dbReference>
<gene>
    <name evidence="2" type="ORF">EgrG_000098000</name>
</gene>
<dbReference type="InterPro" id="IPR036638">
    <property type="entry name" value="HLH_DNA-bd_sf"/>
</dbReference>
<dbReference type="OrthoDB" id="10001938at2759"/>
<dbReference type="GO" id="GO:0046983">
    <property type="term" value="F:protein dimerization activity"/>
    <property type="evidence" value="ECO:0007669"/>
    <property type="project" value="InterPro"/>
</dbReference>
<organism evidence="2">
    <name type="scientific">Echinococcus granulosus</name>
    <name type="common">Hydatid tapeworm</name>
    <dbReference type="NCBI Taxonomy" id="6210"/>
    <lineage>
        <taxon>Eukaryota</taxon>
        <taxon>Metazoa</taxon>
        <taxon>Spiralia</taxon>
        <taxon>Lophotrochozoa</taxon>
        <taxon>Platyhelminthes</taxon>
        <taxon>Cestoda</taxon>
        <taxon>Eucestoda</taxon>
        <taxon>Cyclophyllidea</taxon>
        <taxon>Taeniidae</taxon>
        <taxon>Echinococcus</taxon>
        <taxon>Echinococcus granulosus group</taxon>
    </lineage>
</organism>
<sequence>MVVLSSAYTAKSNSFSITNLLGDVNGKAATYSANLPRKNRARAAQQRIKANARERGRVHTIGAAFEALRKSVPVSGECKLTKLSVLRIAAAYIETLVACLEASRIEEQEEEAEAKEMEKPEDLSRVARASPNHLPSGATAVIRFNHCSQKLMKRIQRECRGSAFHPS</sequence>
<evidence type="ECO:0000313" key="4">
    <source>
        <dbReference type="WBParaSite" id="EgrG_000098000"/>
    </source>
</evidence>
<dbReference type="GO" id="GO:0005634">
    <property type="term" value="C:nucleus"/>
    <property type="evidence" value="ECO:0007669"/>
    <property type="project" value="TreeGrafter"/>
</dbReference>
<dbReference type="EMBL" id="LK028581">
    <property type="protein sequence ID" value="CDS20402.1"/>
    <property type="molecule type" value="Genomic_DNA"/>
</dbReference>
<evidence type="ECO:0000313" key="3">
    <source>
        <dbReference type="Proteomes" id="UP000492820"/>
    </source>
</evidence>
<evidence type="ECO:0000259" key="1">
    <source>
        <dbReference type="PROSITE" id="PS50888"/>
    </source>
</evidence>
<reference evidence="2 3" key="1">
    <citation type="journal article" date="2013" name="Nature">
        <title>The genomes of four tapeworm species reveal adaptations to parasitism.</title>
        <authorList>
            <person name="Tsai I.J."/>
            <person name="Zarowiecki M."/>
            <person name="Holroyd N."/>
            <person name="Garciarrubio A."/>
            <person name="Sanchez-Flores A."/>
            <person name="Brooks K.L."/>
            <person name="Tracey A."/>
            <person name="Bobes R.J."/>
            <person name="Fragoso G."/>
            <person name="Sciutto E."/>
            <person name="Aslett M."/>
            <person name="Beasley H."/>
            <person name="Bennett H.M."/>
            <person name="Cai J."/>
            <person name="Camicia F."/>
            <person name="Clark R."/>
            <person name="Cucher M."/>
            <person name="De Silva N."/>
            <person name="Day T.A."/>
            <person name="Deplazes P."/>
            <person name="Estrada K."/>
            <person name="Fernandez C."/>
            <person name="Holland P.W."/>
            <person name="Hou J."/>
            <person name="Hu S."/>
            <person name="Huckvale T."/>
            <person name="Hung S.S."/>
            <person name="Kamenetzky L."/>
            <person name="Keane J.A."/>
            <person name="Kiss F."/>
            <person name="Koziol U."/>
            <person name="Lambert O."/>
            <person name="Liu K."/>
            <person name="Luo X."/>
            <person name="Luo Y."/>
            <person name="Macchiaroli N."/>
            <person name="Nichol S."/>
            <person name="Paps J."/>
            <person name="Parkinson J."/>
            <person name="Pouchkina-Stantcheva N."/>
            <person name="Riddiford N."/>
            <person name="Rosenzvit M."/>
            <person name="Salinas G."/>
            <person name="Wasmuth J.D."/>
            <person name="Zamanian M."/>
            <person name="Zheng Y."/>
            <person name="Cai X."/>
            <person name="Soberon X."/>
            <person name="Olson P.D."/>
            <person name="Laclette J.P."/>
            <person name="Brehm K."/>
            <person name="Berriman M."/>
            <person name="Garciarrubio A."/>
            <person name="Bobes R.J."/>
            <person name="Fragoso G."/>
            <person name="Sanchez-Flores A."/>
            <person name="Estrada K."/>
            <person name="Cevallos M.A."/>
            <person name="Morett E."/>
            <person name="Gonzalez V."/>
            <person name="Portillo T."/>
            <person name="Ochoa-Leyva A."/>
            <person name="Jose M.V."/>
            <person name="Sciutto E."/>
            <person name="Landa A."/>
            <person name="Jimenez L."/>
            <person name="Valdes V."/>
            <person name="Carrero J.C."/>
            <person name="Larralde C."/>
            <person name="Morales-Montor J."/>
            <person name="Limon-Lason J."/>
            <person name="Soberon X."/>
            <person name="Laclette J.P."/>
        </authorList>
    </citation>
    <scope>NUCLEOTIDE SEQUENCE [LARGE SCALE GENOMIC DNA]</scope>
</reference>
<evidence type="ECO:0000313" key="2">
    <source>
        <dbReference type="EMBL" id="CDS20402.1"/>
    </source>
</evidence>
<dbReference type="GO" id="GO:0045944">
    <property type="term" value="P:positive regulation of transcription by RNA polymerase II"/>
    <property type="evidence" value="ECO:0007669"/>
    <property type="project" value="TreeGrafter"/>
</dbReference>
<dbReference type="Pfam" id="PF00010">
    <property type="entry name" value="HLH"/>
    <property type="match status" value="1"/>
</dbReference>
<dbReference type="GO" id="GO:0003700">
    <property type="term" value="F:DNA-binding transcription factor activity"/>
    <property type="evidence" value="ECO:0007669"/>
    <property type="project" value="TreeGrafter"/>
</dbReference>
<proteinExistence type="predicted"/>
<dbReference type="GO" id="GO:0070888">
    <property type="term" value="F:E-box binding"/>
    <property type="evidence" value="ECO:0007669"/>
    <property type="project" value="TreeGrafter"/>
</dbReference>
<dbReference type="SMART" id="SM00353">
    <property type="entry name" value="HLH"/>
    <property type="match status" value="1"/>
</dbReference>
<feature type="domain" description="BHLH" evidence="1">
    <location>
        <begin position="45"/>
        <end position="96"/>
    </location>
</feature>
<dbReference type="InterPro" id="IPR011598">
    <property type="entry name" value="bHLH_dom"/>
</dbReference>
<protein>
    <submittedName>
        <fullName evidence="2 4">Bhlh factor math6</fullName>
    </submittedName>
</protein>
<dbReference type="Proteomes" id="UP000492820">
    <property type="component" value="Unassembled WGS sequence"/>
</dbReference>
<dbReference type="GO" id="GO:0009653">
    <property type="term" value="P:anatomical structure morphogenesis"/>
    <property type="evidence" value="ECO:0007669"/>
    <property type="project" value="TreeGrafter"/>
</dbReference>
<dbReference type="PANTHER" id="PTHR19290:SF102">
    <property type="entry name" value="TRANSCRIPTION FACTOR ATOH8"/>
    <property type="match status" value="1"/>
</dbReference>
<dbReference type="AlphaFoldDB" id="A0A068WRZ4"/>
<dbReference type="PROSITE" id="PS50888">
    <property type="entry name" value="BHLH"/>
    <property type="match status" value="1"/>
</dbReference>
<name>A0A068WRZ4_ECHGR</name>
<reference evidence="4" key="3">
    <citation type="submission" date="2020-10" db="UniProtKB">
        <authorList>
            <consortium name="WormBaseParasite"/>
        </authorList>
    </citation>
    <scope>IDENTIFICATION</scope>
</reference>
<accession>A0A068WRZ4</accession>